<dbReference type="AlphaFoldDB" id="A0A2N5HFL2"/>
<keyword evidence="9" id="KW-1185">Reference proteome</keyword>
<gene>
    <name evidence="8" type="ORF">CVD27_11770</name>
</gene>
<sequence length="130" mass="15163">MKKLLKFGLVGVGNTLLSIGCYILFVKLGMHYLLANILSYLIGLLNSYYWNKKWVFQYTERHLSVFVKFIIVNLVVLSINTSILYFFVKIIGWNQYLSQLIATGLGMGINFILNKKWTFEPRMNNREKAQ</sequence>
<comment type="similarity">
    <text evidence="2">Belongs to the GtrA family.</text>
</comment>
<reference evidence="8 9" key="1">
    <citation type="submission" date="2017-11" db="EMBL/GenBank/DDBJ databases">
        <title>Comparitive Functional Genomics of Dry Heat Resistant strains isolated from the Viking Spacecraft.</title>
        <authorList>
            <person name="Seuylemezian A."/>
            <person name="Cooper K."/>
            <person name="Vaishampayan P."/>
        </authorList>
    </citation>
    <scope>NUCLEOTIDE SEQUENCE [LARGE SCALE GENOMIC DNA]</scope>
    <source>
        <strain evidence="8 9">V32-6</strain>
    </source>
</reference>
<dbReference type="PANTHER" id="PTHR38459">
    <property type="entry name" value="PROPHAGE BACTOPRENOL-LINKED GLUCOSE TRANSLOCASE HOMOLOG"/>
    <property type="match status" value="1"/>
</dbReference>
<evidence type="ECO:0000256" key="2">
    <source>
        <dbReference type="ARBA" id="ARBA00009399"/>
    </source>
</evidence>
<dbReference type="GO" id="GO:0000271">
    <property type="term" value="P:polysaccharide biosynthetic process"/>
    <property type="evidence" value="ECO:0007669"/>
    <property type="project" value="InterPro"/>
</dbReference>
<evidence type="ECO:0000259" key="7">
    <source>
        <dbReference type="Pfam" id="PF04138"/>
    </source>
</evidence>
<dbReference type="EMBL" id="PGVE01000043">
    <property type="protein sequence ID" value="PLS04319.1"/>
    <property type="molecule type" value="Genomic_DNA"/>
</dbReference>
<organism evidence="8 9">
    <name type="scientific">Neobacillus cucumis</name>
    <dbReference type="NCBI Taxonomy" id="1740721"/>
    <lineage>
        <taxon>Bacteria</taxon>
        <taxon>Bacillati</taxon>
        <taxon>Bacillota</taxon>
        <taxon>Bacilli</taxon>
        <taxon>Bacillales</taxon>
        <taxon>Bacillaceae</taxon>
        <taxon>Neobacillus</taxon>
    </lineage>
</organism>
<evidence type="ECO:0000256" key="4">
    <source>
        <dbReference type="ARBA" id="ARBA00022989"/>
    </source>
</evidence>
<dbReference type="PROSITE" id="PS51257">
    <property type="entry name" value="PROKAR_LIPOPROTEIN"/>
    <property type="match status" value="1"/>
</dbReference>
<protein>
    <submittedName>
        <fullName evidence="8">GtrA family protein</fullName>
    </submittedName>
</protein>
<dbReference type="OrthoDB" id="9812049at2"/>
<evidence type="ECO:0000256" key="5">
    <source>
        <dbReference type="ARBA" id="ARBA00023136"/>
    </source>
</evidence>
<dbReference type="InterPro" id="IPR051401">
    <property type="entry name" value="GtrA_CellWall_Glycosyl"/>
</dbReference>
<feature type="transmembrane region" description="Helical" evidence="6">
    <location>
        <begin position="7"/>
        <end position="25"/>
    </location>
</feature>
<dbReference type="Proteomes" id="UP000234950">
    <property type="component" value="Unassembled WGS sequence"/>
</dbReference>
<feature type="transmembrane region" description="Helical" evidence="6">
    <location>
        <begin position="31"/>
        <end position="51"/>
    </location>
</feature>
<comment type="subcellular location">
    <subcellularLocation>
        <location evidence="1">Membrane</location>
        <topology evidence="1">Multi-pass membrane protein</topology>
    </subcellularLocation>
</comment>
<feature type="transmembrane region" description="Helical" evidence="6">
    <location>
        <begin position="63"/>
        <end position="87"/>
    </location>
</feature>
<accession>A0A2N5HFL2</accession>
<keyword evidence="3 6" id="KW-0812">Transmembrane</keyword>
<keyword evidence="5 6" id="KW-0472">Membrane</keyword>
<evidence type="ECO:0000256" key="1">
    <source>
        <dbReference type="ARBA" id="ARBA00004141"/>
    </source>
</evidence>
<keyword evidence="4 6" id="KW-1133">Transmembrane helix</keyword>
<proteinExistence type="inferred from homology"/>
<dbReference type="RefSeq" id="WP_101648103.1">
    <property type="nucleotide sequence ID" value="NZ_PGVE01000043.1"/>
</dbReference>
<dbReference type="InterPro" id="IPR007267">
    <property type="entry name" value="GtrA_DPMS_TM"/>
</dbReference>
<comment type="caution">
    <text evidence="8">The sequence shown here is derived from an EMBL/GenBank/DDBJ whole genome shotgun (WGS) entry which is preliminary data.</text>
</comment>
<dbReference type="PANTHER" id="PTHR38459:SF1">
    <property type="entry name" value="PROPHAGE BACTOPRENOL-LINKED GLUCOSE TRANSLOCASE HOMOLOG"/>
    <property type="match status" value="1"/>
</dbReference>
<dbReference type="GO" id="GO:0005886">
    <property type="term" value="C:plasma membrane"/>
    <property type="evidence" value="ECO:0007669"/>
    <property type="project" value="TreeGrafter"/>
</dbReference>
<evidence type="ECO:0000256" key="3">
    <source>
        <dbReference type="ARBA" id="ARBA00022692"/>
    </source>
</evidence>
<feature type="domain" description="GtrA/DPMS transmembrane" evidence="7">
    <location>
        <begin position="6"/>
        <end position="119"/>
    </location>
</feature>
<dbReference type="Pfam" id="PF04138">
    <property type="entry name" value="GtrA_DPMS_TM"/>
    <property type="match status" value="1"/>
</dbReference>
<evidence type="ECO:0000256" key="6">
    <source>
        <dbReference type="SAM" id="Phobius"/>
    </source>
</evidence>
<evidence type="ECO:0000313" key="8">
    <source>
        <dbReference type="EMBL" id="PLS04319.1"/>
    </source>
</evidence>
<name>A0A2N5HFL2_9BACI</name>
<feature type="transmembrane region" description="Helical" evidence="6">
    <location>
        <begin position="93"/>
        <end position="113"/>
    </location>
</feature>
<evidence type="ECO:0000313" key="9">
    <source>
        <dbReference type="Proteomes" id="UP000234950"/>
    </source>
</evidence>